<evidence type="ECO:0000313" key="2">
    <source>
        <dbReference type="EMBL" id="KAG7450088.1"/>
    </source>
</evidence>
<sequence>MPQTSKAPHKAPRNMPPTDPAAFDDWIVSLFLRERVDETYQHPERLHEREQPSHRAPPTDPTAFDAWIVSLFLQERADHTYHHPERLYKREQPPRQPPPTDPVEFDAWIVAMIRSNKADKTHHRDVVRDEHPNNVFVDMSSSGPSGSTTAMTGPSYPQLPWWIVPPGLPPLLHNPCPVVATTTPSWLTGTNGESSVMFMSHAHM</sequence>
<dbReference type="EMBL" id="MU250527">
    <property type="protein sequence ID" value="KAG7450088.1"/>
    <property type="molecule type" value="Genomic_DNA"/>
</dbReference>
<dbReference type="Proteomes" id="UP000812287">
    <property type="component" value="Unassembled WGS sequence"/>
</dbReference>
<dbReference type="GeneID" id="66107891"/>
<name>A0A9P7VZN3_9AGAR</name>
<feature type="region of interest" description="Disordered" evidence="1">
    <location>
        <begin position="1"/>
        <end position="21"/>
    </location>
</feature>
<reference evidence="2" key="1">
    <citation type="submission" date="2020-11" db="EMBL/GenBank/DDBJ databases">
        <title>Adaptations for nitrogen fixation in a non-lichenized fungal sporocarp promotes dispersal by wood-feeding termites.</title>
        <authorList>
            <consortium name="DOE Joint Genome Institute"/>
            <person name="Koch R.A."/>
            <person name="Yoon G."/>
            <person name="Arayal U."/>
            <person name="Lail K."/>
            <person name="Amirebrahimi M."/>
            <person name="Labutti K."/>
            <person name="Lipzen A."/>
            <person name="Riley R."/>
            <person name="Barry K."/>
            <person name="Henrissat B."/>
            <person name="Grigoriev I.V."/>
            <person name="Herr J.R."/>
            <person name="Aime M.C."/>
        </authorList>
    </citation>
    <scope>NUCLEOTIDE SEQUENCE</scope>
    <source>
        <strain evidence="2">MCA 3950</strain>
    </source>
</reference>
<comment type="caution">
    <text evidence="2">The sequence shown here is derived from an EMBL/GenBank/DDBJ whole genome shotgun (WGS) entry which is preliminary data.</text>
</comment>
<feature type="region of interest" description="Disordered" evidence="1">
    <location>
        <begin position="41"/>
        <end position="61"/>
    </location>
</feature>
<keyword evidence="3" id="KW-1185">Reference proteome</keyword>
<dbReference type="RefSeq" id="XP_043043588.1">
    <property type="nucleotide sequence ID" value="XM_043185594.1"/>
</dbReference>
<evidence type="ECO:0000256" key="1">
    <source>
        <dbReference type="SAM" id="MobiDB-lite"/>
    </source>
</evidence>
<organism evidence="2 3">
    <name type="scientific">Guyanagaster necrorhizus</name>
    <dbReference type="NCBI Taxonomy" id="856835"/>
    <lineage>
        <taxon>Eukaryota</taxon>
        <taxon>Fungi</taxon>
        <taxon>Dikarya</taxon>
        <taxon>Basidiomycota</taxon>
        <taxon>Agaricomycotina</taxon>
        <taxon>Agaricomycetes</taxon>
        <taxon>Agaricomycetidae</taxon>
        <taxon>Agaricales</taxon>
        <taxon>Marasmiineae</taxon>
        <taxon>Physalacriaceae</taxon>
        <taxon>Guyanagaster</taxon>
    </lineage>
</organism>
<dbReference type="AlphaFoldDB" id="A0A9P7VZN3"/>
<dbReference type="OrthoDB" id="2935442at2759"/>
<proteinExistence type="predicted"/>
<accession>A0A9P7VZN3</accession>
<feature type="compositionally biased region" description="Basic and acidic residues" evidence="1">
    <location>
        <begin position="41"/>
        <end position="53"/>
    </location>
</feature>
<gene>
    <name evidence="2" type="ORF">BT62DRAFT_928914</name>
</gene>
<evidence type="ECO:0000313" key="3">
    <source>
        <dbReference type="Proteomes" id="UP000812287"/>
    </source>
</evidence>
<protein>
    <submittedName>
        <fullName evidence="2">Uncharacterized protein</fullName>
    </submittedName>
</protein>